<feature type="signal peptide" evidence="2">
    <location>
        <begin position="1"/>
        <end position="19"/>
    </location>
</feature>
<keyword evidence="5" id="KW-1185">Reference proteome</keyword>
<dbReference type="EMBL" id="AEVS01000108">
    <property type="protein sequence ID" value="EGA63772.1"/>
    <property type="molecule type" value="Genomic_DNA"/>
</dbReference>
<feature type="chain" id="PRO_5003227561" description="Outer membrane protein beta-barrel domain-containing protein" evidence="2">
    <location>
        <begin position="20"/>
        <end position="188"/>
    </location>
</feature>
<gene>
    <name evidence="4" type="ORF">VIBR0546_08465</name>
</gene>
<dbReference type="SUPFAM" id="SSF56925">
    <property type="entry name" value="OMPA-like"/>
    <property type="match status" value="1"/>
</dbReference>
<dbReference type="OrthoDB" id="5862605at2"/>
<evidence type="ECO:0000256" key="2">
    <source>
        <dbReference type="SAM" id="SignalP"/>
    </source>
</evidence>
<keyword evidence="1 2" id="KW-0732">Signal</keyword>
<dbReference type="InterPro" id="IPR011250">
    <property type="entry name" value="OMP/PagP_B-barrel"/>
</dbReference>
<evidence type="ECO:0000313" key="5">
    <source>
        <dbReference type="Proteomes" id="UP000004371"/>
    </source>
</evidence>
<organism evidence="4 5">
    <name type="scientific">Vibrio brasiliensis LMG 20546</name>
    <dbReference type="NCBI Taxonomy" id="945543"/>
    <lineage>
        <taxon>Bacteria</taxon>
        <taxon>Pseudomonadati</taxon>
        <taxon>Pseudomonadota</taxon>
        <taxon>Gammaproteobacteria</taxon>
        <taxon>Vibrionales</taxon>
        <taxon>Vibrionaceae</taxon>
        <taxon>Vibrio</taxon>
        <taxon>Vibrio oreintalis group</taxon>
    </lineage>
</organism>
<evidence type="ECO:0000313" key="4">
    <source>
        <dbReference type="EMBL" id="EGA63772.1"/>
    </source>
</evidence>
<dbReference type="AlphaFoldDB" id="E8LZU6"/>
<accession>E8LZU6</accession>
<evidence type="ECO:0000256" key="1">
    <source>
        <dbReference type="ARBA" id="ARBA00022729"/>
    </source>
</evidence>
<dbReference type="InterPro" id="IPR027385">
    <property type="entry name" value="Beta-barrel_OMP"/>
</dbReference>
<feature type="domain" description="Outer membrane protein beta-barrel" evidence="3">
    <location>
        <begin position="6"/>
        <end position="188"/>
    </location>
</feature>
<dbReference type="Gene3D" id="2.40.160.20">
    <property type="match status" value="1"/>
</dbReference>
<dbReference type="RefSeq" id="WP_006881362.1">
    <property type="nucleotide sequence ID" value="NZ_AEVS01000108.1"/>
</dbReference>
<proteinExistence type="predicted"/>
<comment type="caution">
    <text evidence="4">The sequence shown here is derived from an EMBL/GenBank/DDBJ whole genome shotgun (WGS) entry which is preliminary data.</text>
</comment>
<evidence type="ECO:0000259" key="3">
    <source>
        <dbReference type="Pfam" id="PF13505"/>
    </source>
</evidence>
<sequence length="188" mass="19692">MKKVLLASLVIACSTPALANVDIGPDTAGYRLGFTTNRGELELSGGGLPTYKQTATLEGVELGYDFNKIVGVTASFSKGDESTSTFRDSRFTAELGYTFLIGDSTDFTIKPYGSLGYEKGTIEDGSQNQALASDSVSISGFTAGVGVRATIFKYGYIGIEESAIAGDVAGVDCTVTNTRLGVGAKWDF</sequence>
<name>E8LZU6_9VIBR</name>
<dbReference type="Pfam" id="PF13505">
    <property type="entry name" value="OMP_b-brl"/>
    <property type="match status" value="1"/>
</dbReference>
<dbReference type="Proteomes" id="UP000004371">
    <property type="component" value="Unassembled WGS sequence"/>
</dbReference>
<protein>
    <recommendedName>
        <fullName evidence="3">Outer membrane protein beta-barrel domain-containing protein</fullName>
    </recommendedName>
</protein>
<reference evidence="4 5" key="1">
    <citation type="journal article" date="2012" name="Int. J. Syst. Evol. Microbiol.">
        <title>Vibrio caribbeanicus sp. nov., isolated from the marine sponge Scleritoderma cyanea.</title>
        <authorList>
            <person name="Hoffmann M."/>
            <person name="Monday S.R."/>
            <person name="Allard M.W."/>
            <person name="Strain E.A."/>
            <person name="Whittaker P."/>
            <person name="Naum M."/>
            <person name="McCarthy P.J."/>
            <person name="Lopez J.V."/>
            <person name="Fischer M."/>
            <person name="Brown E.W."/>
        </authorList>
    </citation>
    <scope>NUCLEOTIDE SEQUENCE [LARGE SCALE GENOMIC DNA]</scope>
    <source>
        <strain evidence="4 5">LMG 20546</strain>
    </source>
</reference>